<reference evidence="1 2" key="1">
    <citation type="journal article" date="2016" name="Nat. Commun.">
        <title>Thousands of microbial genomes shed light on interconnected biogeochemical processes in an aquifer system.</title>
        <authorList>
            <person name="Anantharaman K."/>
            <person name="Brown C.T."/>
            <person name="Hug L.A."/>
            <person name="Sharon I."/>
            <person name="Castelle C.J."/>
            <person name="Probst A.J."/>
            <person name="Thomas B.C."/>
            <person name="Singh A."/>
            <person name="Wilkins M.J."/>
            <person name="Karaoz U."/>
            <person name="Brodie E.L."/>
            <person name="Williams K.H."/>
            <person name="Hubbard S.S."/>
            <person name="Banfield J.F."/>
        </authorList>
    </citation>
    <scope>NUCLEOTIDE SEQUENCE [LARGE SCALE GENOMIC DNA]</scope>
</reference>
<evidence type="ECO:0000313" key="2">
    <source>
        <dbReference type="Proteomes" id="UP000176608"/>
    </source>
</evidence>
<gene>
    <name evidence="1" type="ORF">A2886_01550</name>
</gene>
<organism evidence="1 2">
    <name type="scientific">candidate division WWE3 bacterium RIFCSPHIGHO2_01_FULL_42_13</name>
    <dbReference type="NCBI Taxonomy" id="1802617"/>
    <lineage>
        <taxon>Bacteria</taxon>
        <taxon>Katanobacteria</taxon>
    </lineage>
</organism>
<dbReference type="STRING" id="1802617.A2886_01550"/>
<name>A0A1F4UUN7_UNCKA</name>
<dbReference type="AlphaFoldDB" id="A0A1F4UUN7"/>
<dbReference type="Proteomes" id="UP000176608">
    <property type="component" value="Unassembled WGS sequence"/>
</dbReference>
<sequence>MAVVRDIAKGWSELLQPGANEVLVNIRSNEVPSSDQTRYEHFSVDRDAKPKDIVDELRGLSTTFPLDVQHIELMLNGQVRLHIWKPEDAEQKLLEYLRSAAFVGAQSVVV</sequence>
<evidence type="ECO:0000313" key="1">
    <source>
        <dbReference type="EMBL" id="OGC47923.1"/>
    </source>
</evidence>
<protein>
    <submittedName>
        <fullName evidence="1">Uncharacterized protein</fullName>
    </submittedName>
</protein>
<proteinExistence type="predicted"/>
<comment type="caution">
    <text evidence="1">The sequence shown here is derived from an EMBL/GenBank/DDBJ whole genome shotgun (WGS) entry which is preliminary data.</text>
</comment>
<dbReference type="EMBL" id="MEVA01000001">
    <property type="protein sequence ID" value="OGC47923.1"/>
    <property type="molecule type" value="Genomic_DNA"/>
</dbReference>
<accession>A0A1F4UUN7</accession>